<keyword evidence="3" id="KW-0687">Ribonucleoprotein</keyword>
<dbReference type="Proteomes" id="UP000283805">
    <property type="component" value="Unassembled WGS sequence"/>
</dbReference>
<dbReference type="SUPFAM" id="SSF55729">
    <property type="entry name" value="Acyl-CoA N-acyltransferases (Nat)"/>
    <property type="match status" value="1"/>
</dbReference>
<accession>A0A3R7HJZ5</accession>
<dbReference type="GO" id="GO:0005840">
    <property type="term" value="C:ribosome"/>
    <property type="evidence" value="ECO:0007669"/>
    <property type="project" value="UniProtKB-KW"/>
</dbReference>
<name>A0A3R7HJZ5_9EURY</name>
<dbReference type="OrthoDB" id="299799at2157"/>
<gene>
    <name evidence="3" type="ORF">ATJ93_0336</name>
</gene>
<sequence length="408" mass="46376">MATDSSNRTKSDAETANSDRTTETQSGAETERERDSQPDEAATEDDPYTIRPYEPDDREDFLELYDQVLGDRDDEWFRWKYEDNPYVDHVPMIVATHEGRVVGTKPSFALELRAGERTLRALQPADVMVHEDHRRRGLYSRTTERLKERYRDRDADLFFNFPNEATLSGSLKHGWRIVEEVPTYYRVQRPDALVDGDGHGRLERLATAAGPVAAAYFRARDQLADPPTDVVVRRFADVPVDQFVDLYEQAIPGTVHAHRDETFYEWRFENPKWTYDAYVASRDGEPIAGVITGTRTEDGTKETCLTDIVPLVRTRERRDGLEAILARVLEDRRDAALLATSGRAVDPALLGQFGFRSDQSLPFSKVTQPTTQVTYPLADDGGHEWTVAGRAIADPANWTVTFAEQDTW</sequence>
<evidence type="ECO:0000259" key="2">
    <source>
        <dbReference type="PROSITE" id="PS51186"/>
    </source>
</evidence>
<dbReference type="EMBL" id="RAPO01000001">
    <property type="protein sequence ID" value="RKD97350.1"/>
    <property type="molecule type" value="Genomic_DNA"/>
</dbReference>
<proteinExistence type="predicted"/>
<reference evidence="3 4" key="1">
    <citation type="submission" date="2018-09" db="EMBL/GenBank/DDBJ databases">
        <title>Genomic Encyclopedia of Archaeal and Bacterial Type Strains, Phase II (KMG-II): from individual species to whole genera.</title>
        <authorList>
            <person name="Goeker M."/>
        </authorList>
    </citation>
    <scope>NUCLEOTIDE SEQUENCE [LARGE SCALE GENOMIC DNA]</scope>
    <source>
        <strain evidence="3 4">DSM 13151</strain>
    </source>
</reference>
<feature type="domain" description="N-acetyltransferase" evidence="2">
    <location>
        <begin position="48"/>
        <end position="207"/>
    </location>
</feature>
<keyword evidence="4" id="KW-1185">Reference proteome</keyword>
<keyword evidence="3" id="KW-0689">Ribosomal protein</keyword>
<evidence type="ECO:0000313" key="3">
    <source>
        <dbReference type="EMBL" id="RKD97350.1"/>
    </source>
</evidence>
<dbReference type="PROSITE" id="PS51186">
    <property type="entry name" value="GNAT"/>
    <property type="match status" value="1"/>
</dbReference>
<comment type="caution">
    <text evidence="3">The sequence shown here is derived from an EMBL/GenBank/DDBJ whole genome shotgun (WGS) entry which is preliminary data.</text>
</comment>
<protein>
    <submittedName>
        <fullName evidence="3">Ribosomal protein S18 acetylase RimI-like enzyme</fullName>
    </submittedName>
</protein>
<feature type="compositionally biased region" description="Polar residues" evidence="1">
    <location>
        <begin position="14"/>
        <end position="28"/>
    </location>
</feature>
<dbReference type="GO" id="GO:0016747">
    <property type="term" value="F:acyltransferase activity, transferring groups other than amino-acyl groups"/>
    <property type="evidence" value="ECO:0007669"/>
    <property type="project" value="InterPro"/>
</dbReference>
<dbReference type="Pfam" id="PF13527">
    <property type="entry name" value="Acetyltransf_9"/>
    <property type="match status" value="1"/>
</dbReference>
<feature type="region of interest" description="Disordered" evidence="1">
    <location>
        <begin position="1"/>
        <end position="57"/>
    </location>
</feature>
<dbReference type="AlphaFoldDB" id="A0A3R7HJZ5"/>
<dbReference type="RefSeq" id="WP_120242900.1">
    <property type="nucleotide sequence ID" value="NZ_RAPO01000001.1"/>
</dbReference>
<dbReference type="Gene3D" id="3.40.630.30">
    <property type="match status" value="1"/>
</dbReference>
<dbReference type="InterPro" id="IPR016181">
    <property type="entry name" value="Acyl_CoA_acyltransferase"/>
</dbReference>
<dbReference type="InterPro" id="IPR000182">
    <property type="entry name" value="GNAT_dom"/>
</dbReference>
<dbReference type="CDD" id="cd04301">
    <property type="entry name" value="NAT_SF"/>
    <property type="match status" value="1"/>
</dbReference>
<organism evidence="3 4">
    <name type="scientific">Halopiger aswanensis</name>
    <dbReference type="NCBI Taxonomy" id="148449"/>
    <lineage>
        <taxon>Archaea</taxon>
        <taxon>Methanobacteriati</taxon>
        <taxon>Methanobacteriota</taxon>
        <taxon>Stenosarchaea group</taxon>
        <taxon>Halobacteria</taxon>
        <taxon>Halobacteriales</taxon>
        <taxon>Natrialbaceae</taxon>
        <taxon>Halopiger</taxon>
    </lineage>
</organism>
<evidence type="ECO:0000313" key="4">
    <source>
        <dbReference type="Proteomes" id="UP000283805"/>
    </source>
</evidence>
<evidence type="ECO:0000256" key="1">
    <source>
        <dbReference type="SAM" id="MobiDB-lite"/>
    </source>
</evidence>